<dbReference type="Gene3D" id="3.40.50.300">
    <property type="entry name" value="P-loop containing nucleotide triphosphate hydrolases"/>
    <property type="match status" value="2"/>
</dbReference>
<comment type="caution">
    <text evidence="2">The sequence shown here is derived from an EMBL/GenBank/DDBJ whole genome shotgun (WGS) entry which is preliminary data.</text>
</comment>
<name>A0ABV1C4T8_9FIRM</name>
<evidence type="ECO:0000313" key="2">
    <source>
        <dbReference type="EMBL" id="MEQ2386576.1"/>
    </source>
</evidence>
<dbReference type="Pfam" id="PF13538">
    <property type="entry name" value="UvrD_C_2"/>
    <property type="match status" value="1"/>
</dbReference>
<dbReference type="InterPro" id="IPR027785">
    <property type="entry name" value="UvrD-like_helicase_C"/>
</dbReference>
<dbReference type="SMART" id="SM00382">
    <property type="entry name" value="AAA"/>
    <property type="match status" value="1"/>
</dbReference>
<dbReference type="SUPFAM" id="SSF52540">
    <property type="entry name" value="P-loop containing nucleoside triphosphate hydrolases"/>
    <property type="match status" value="2"/>
</dbReference>
<gene>
    <name evidence="2" type="ORF">WMO20_11675</name>
</gene>
<evidence type="ECO:0000259" key="1">
    <source>
        <dbReference type="SMART" id="SM00382"/>
    </source>
</evidence>
<proteinExistence type="predicted"/>
<dbReference type="InterPro" id="IPR003593">
    <property type="entry name" value="AAA+_ATPase"/>
</dbReference>
<evidence type="ECO:0000313" key="3">
    <source>
        <dbReference type="Proteomes" id="UP001465119"/>
    </source>
</evidence>
<keyword evidence="3" id="KW-1185">Reference proteome</keyword>
<feature type="domain" description="AAA+ ATPase" evidence="1">
    <location>
        <begin position="706"/>
        <end position="829"/>
    </location>
</feature>
<dbReference type="EMBL" id="JBBMEN010000021">
    <property type="protein sequence ID" value="MEQ2386576.1"/>
    <property type="molecule type" value="Genomic_DNA"/>
</dbReference>
<dbReference type="CDD" id="cd18809">
    <property type="entry name" value="SF1_C_RecD"/>
    <property type="match status" value="1"/>
</dbReference>
<accession>A0ABV1C4T8</accession>
<dbReference type="Proteomes" id="UP001465119">
    <property type="component" value="Unassembled WGS sequence"/>
</dbReference>
<dbReference type="InterPro" id="IPR027417">
    <property type="entry name" value="P-loop_NTPase"/>
</dbReference>
<organism evidence="2 3">
    <name type="scientific">Faecalibacterium intestinale</name>
    <dbReference type="NCBI Taxonomy" id="3133155"/>
    <lineage>
        <taxon>Bacteria</taxon>
        <taxon>Bacillati</taxon>
        <taxon>Bacillota</taxon>
        <taxon>Clostridia</taxon>
        <taxon>Eubacteriales</taxon>
        <taxon>Oscillospiraceae</taxon>
        <taxon>Faecalibacterium</taxon>
    </lineage>
</organism>
<dbReference type="Pfam" id="PF13604">
    <property type="entry name" value="AAA_30"/>
    <property type="match status" value="1"/>
</dbReference>
<dbReference type="RefSeq" id="WP_349186951.1">
    <property type="nucleotide sequence ID" value="NZ_JBBMEN010000021.1"/>
</dbReference>
<protein>
    <submittedName>
        <fullName evidence="2">AAA family ATPase</fullName>
    </submittedName>
</protein>
<sequence>MLEQKRELVQQHIKTHTERSEEDVAAVNTLNSFLYAEGKINTDFSSNDKWPNHDGTLEFVPDPDLDRRPKQCFYVQIKGTKNYTPKDGAIKYLLPDLAFPAFICNEVTRDPGLLFVVLNPKERGKRRVFWRYMSVQFLNSIDFSKNSCTITFSPESEILDTDESVNAFCRALDHIADHHAYINTLRTDDYTVENVIRLIKDCDEQIEEYLINFSPQKQTRDKLSMRLLTRMNDLSAAALLLNSLKQTAGATSIRLAWEQALLDRNTKYLSDFYQGMQLVNLHIPEEGQSERLMLKYYDFLWSIREFLQRDYDLSVLKELEKFPLRINTLDQEYYAMAAATVQQSDDAKSSWSNVRYYVQKQEPFYVEGKRYYEVTLQLTGIYATKYNRVTVYTRERITTYYSVQIKYINTFLTLWDVTSPIKVVTQWKVSIDPRCLNRLAAILKMPAKLSSNYGEYRELMDFLTKTGLSLLDLIDLKEINFSELLDKVYEKTNTHIFREIITRLHDDYRRETAKPGGNVIRYLLLHLREETLEAVYPVYHNNTWAACPELLLSKKCAPFDKSPFISNLVGSKTNALGLTSVLTRAVGRERCHKAWPYLYLKQQIVRTGELYFPAGTEAFPQRVAEYNESLDEWEQNQGYEIRKNKDGLYYIDAYEKSTLSILKRLLSVSQCKNNGQEAFNAYFLRENEASFTDPLKVKAVKNAFVQSRLLLIYGAAGTGKTTLMNYLSDLMSTKNKLFLAKTHTALQNLKRRINNPGAGAVFSSIDRFARQREQPDYDIIFVDECSTIDNRTMELFLQKIKPDTFLVLAGDIYQIEAIEFGNWFFYAKDIIQTDGAMVELLDTWRTKDATLKDLWSEVRNRRTFITEKLVINGPFSEDLGENVFTQLAEDEVVLCLNYDGKFGLNNMNNYFQSANPNNPAYIWQEWRYKVGDPVLFNETRRFPSLYNNLKGRIAAIQKEADRILFTMDVERFLTENDCRNEEIEFVQSTPTGTRIRFSVYAYEDSKTEDNEELRKKTVVPFQLAYAISIHKAQGLEYDAVKIIIPSSNAEKITHGIFYTAITRAKKILKLYWSSETMQAVIAGFSEQRATPRSLEYIKQELGV</sequence>
<reference evidence="2 3" key="1">
    <citation type="submission" date="2024-03" db="EMBL/GenBank/DDBJ databases">
        <title>Human intestinal bacterial collection.</title>
        <authorList>
            <person name="Pauvert C."/>
            <person name="Hitch T.C.A."/>
            <person name="Clavel T."/>
        </authorList>
    </citation>
    <scope>NUCLEOTIDE SEQUENCE [LARGE SCALE GENOMIC DNA]</scope>
    <source>
        <strain evidence="2 3">CLA-AA-H281</strain>
    </source>
</reference>